<dbReference type="InterPro" id="IPR015655">
    <property type="entry name" value="PP2C"/>
</dbReference>
<dbReference type="PROSITE" id="PS51746">
    <property type="entry name" value="PPM_2"/>
    <property type="match status" value="1"/>
</dbReference>
<dbReference type="EMBL" id="CAKKNE010000002">
    <property type="protein sequence ID" value="CAH0370116.1"/>
    <property type="molecule type" value="Genomic_DNA"/>
</dbReference>
<dbReference type="SUPFAM" id="SSF81606">
    <property type="entry name" value="PP2C-like"/>
    <property type="match status" value="1"/>
</dbReference>
<evidence type="ECO:0000313" key="2">
    <source>
        <dbReference type="EMBL" id="CAH0370116.1"/>
    </source>
</evidence>
<dbReference type="Pfam" id="PF00481">
    <property type="entry name" value="PP2C"/>
    <property type="match status" value="1"/>
</dbReference>
<dbReference type="SMART" id="SM00332">
    <property type="entry name" value="PP2Cc"/>
    <property type="match status" value="1"/>
</dbReference>
<dbReference type="PANTHER" id="PTHR13832">
    <property type="entry name" value="PROTEIN PHOSPHATASE 2C"/>
    <property type="match status" value="1"/>
</dbReference>
<feature type="domain" description="PPM-type phosphatase" evidence="1">
    <location>
        <begin position="15"/>
        <end position="282"/>
    </location>
</feature>
<dbReference type="PANTHER" id="PTHR13832:SF827">
    <property type="entry name" value="PROTEIN PHOSPHATASE 1L"/>
    <property type="match status" value="1"/>
</dbReference>
<evidence type="ECO:0000259" key="1">
    <source>
        <dbReference type="PROSITE" id="PS51746"/>
    </source>
</evidence>
<dbReference type="Proteomes" id="UP000789595">
    <property type="component" value="Unassembled WGS sequence"/>
</dbReference>
<dbReference type="InterPro" id="IPR001932">
    <property type="entry name" value="PPM-type_phosphatase-like_dom"/>
</dbReference>
<evidence type="ECO:0000313" key="3">
    <source>
        <dbReference type="Proteomes" id="UP000789595"/>
    </source>
</evidence>
<dbReference type="InterPro" id="IPR036457">
    <property type="entry name" value="PPM-type-like_dom_sf"/>
</dbReference>
<dbReference type="CDD" id="cd00143">
    <property type="entry name" value="PP2Cc"/>
    <property type="match status" value="1"/>
</dbReference>
<accession>A0A8J2SG89</accession>
<keyword evidence="3" id="KW-1185">Reference proteome</keyword>
<comment type="caution">
    <text evidence="2">The sequence shown here is derived from an EMBL/GenBank/DDBJ whole genome shotgun (WGS) entry which is preliminary data.</text>
</comment>
<dbReference type="Gene3D" id="3.60.40.10">
    <property type="entry name" value="PPM-type phosphatase domain"/>
    <property type="match status" value="1"/>
</dbReference>
<dbReference type="GO" id="GO:0004722">
    <property type="term" value="F:protein serine/threonine phosphatase activity"/>
    <property type="evidence" value="ECO:0007669"/>
    <property type="project" value="InterPro"/>
</dbReference>
<dbReference type="AlphaFoldDB" id="A0A8J2SG89"/>
<name>A0A8J2SG89_9STRA</name>
<proteinExistence type="predicted"/>
<gene>
    <name evidence="2" type="ORF">PECAL_2P32670</name>
</gene>
<sequence length="285" mass="30327">MPRKKAKPTRIVKLDYGSAHTEKARYASREDRHFASEIGSADDFHDGAFYLVGVIDGHRGAACAEEVARFLPSVIGGGSSFQDAFARMDRVVRDERSGACCCVATVKGVLLEDAQPTLDVAWLGDCRAFVARRSGGVERLTTDHAPDKERERIEAAGGMLVDDDGCVRVGVRPDDDDDATTVDLLAACRAFGDADFKRPKPVVVATPDVRTMQLDSDCEFIVLCTDGCYEGLPTDERVLEAVKAGIADDESGQAAAAGARAVVDAAVAGGATDDVTCVVLRTVLE</sequence>
<dbReference type="OrthoDB" id="432045at2759"/>
<reference evidence="2" key="1">
    <citation type="submission" date="2021-11" db="EMBL/GenBank/DDBJ databases">
        <authorList>
            <consortium name="Genoscope - CEA"/>
            <person name="William W."/>
        </authorList>
    </citation>
    <scope>NUCLEOTIDE SEQUENCE</scope>
</reference>
<organism evidence="2 3">
    <name type="scientific">Pelagomonas calceolata</name>
    <dbReference type="NCBI Taxonomy" id="35677"/>
    <lineage>
        <taxon>Eukaryota</taxon>
        <taxon>Sar</taxon>
        <taxon>Stramenopiles</taxon>
        <taxon>Ochrophyta</taxon>
        <taxon>Pelagophyceae</taxon>
        <taxon>Pelagomonadales</taxon>
        <taxon>Pelagomonadaceae</taxon>
        <taxon>Pelagomonas</taxon>
    </lineage>
</organism>
<protein>
    <recommendedName>
        <fullName evidence="1">PPM-type phosphatase domain-containing protein</fullName>
    </recommendedName>
</protein>
<dbReference type="SMART" id="SM00331">
    <property type="entry name" value="PP2C_SIG"/>
    <property type="match status" value="1"/>
</dbReference>